<dbReference type="Proteomes" id="UP000580250">
    <property type="component" value="Unassembled WGS sequence"/>
</dbReference>
<sequence length="91" mass="10505">MCSRDVQKVILKSERRKCESHFKKRTAKAKVQKRQKTKGEIFNLRLSLEIPWSGNSKALLSVPNLQITLKSINPDIGGFVGFKSYKKSWRI</sequence>
<dbReference type="AlphaFoldDB" id="A0A6V7XTE3"/>
<dbReference type="EMBL" id="CAJEWN010002215">
    <property type="protein sequence ID" value="CAD2202553.1"/>
    <property type="molecule type" value="Genomic_DNA"/>
</dbReference>
<evidence type="ECO:0000313" key="1">
    <source>
        <dbReference type="EMBL" id="CAD2202553.1"/>
    </source>
</evidence>
<gene>
    <name evidence="1" type="ORF">MENT_LOCUS56191</name>
</gene>
<protein>
    <submittedName>
        <fullName evidence="1">Uncharacterized protein</fullName>
    </submittedName>
</protein>
<proteinExistence type="predicted"/>
<comment type="caution">
    <text evidence="1">The sequence shown here is derived from an EMBL/GenBank/DDBJ whole genome shotgun (WGS) entry which is preliminary data.</text>
</comment>
<accession>A0A6V7XTE3</accession>
<name>A0A6V7XTE3_MELEN</name>
<evidence type="ECO:0000313" key="2">
    <source>
        <dbReference type="Proteomes" id="UP000580250"/>
    </source>
</evidence>
<organism evidence="1 2">
    <name type="scientific">Meloidogyne enterolobii</name>
    <name type="common">Root-knot nematode worm</name>
    <name type="synonym">Meloidogyne mayaguensis</name>
    <dbReference type="NCBI Taxonomy" id="390850"/>
    <lineage>
        <taxon>Eukaryota</taxon>
        <taxon>Metazoa</taxon>
        <taxon>Ecdysozoa</taxon>
        <taxon>Nematoda</taxon>
        <taxon>Chromadorea</taxon>
        <taxon>Rhabditida</taxon>
        <taxon>Tylenchina</taxon>
        <taxon>Tylenchomorpha</taxon>
        <taxon>Tylenchoidea</taxon>
        <taxon>Meloidogynidae</taxon>
        <taxon>Meloidogyninae</taxon>
        <taxon>Meloidogyne</taxon>
    </lineage>
</organism>
<reference evidence="1 2" key="1">
    <citation type="submission" date="2020-08" db="EMBL/GenBank/DDBJ databases">
        <authorList>
            <person name="Koutsovoulos G."/>
            <person name="Danchin GJ E."/>
        </authorList>
    </citation>
    <scope>NUCLEOTIDE SEQUENCE [LARGE SCALE GENOMIC DNA]</scope>
</reference>